<dbReference type="InterPro" id="IPR021109">
    <property type="entry name" value="Peptidase_aspartic_dom_sf"/>
</dbReference>
<dbReference type="Gene3D" id="3.30.70.270">
    <property type="match status" value="3"/>
</dbReference>
<evidence type="ECO:0000256" key="5">
    <source>
        <dbReference type="ARBA" id="ARBA00022759"/>
    </source>
</evidence>
<keyword evidence="2" id="KW-0808">Transferase</keyword>
<evidence type="ECO:0000256" key="3">
    <source>
        <dbReference type="ARBA" id="ARBA00022695"/>
    </source>
</evidence>
<dbReference type="InterPro" id="IPR043502">
    <property type="entry name" value="DNA/RNA_pol_sf"/>
</dbReference>
<dbReference type="Gene3D" id="3.30.420.10">
    <property type="entry name" value="Ribonuclease H-like superfamily/Ribonuclease H"/>
    <property type="match status" value="1"/>
</dbReference>
<evidence type="ECO:0000313" key="9">
    <source>
        <dbReference type="EMBL" id="UYV69315.1"/>
    </source>
</evidence>
<dbReference type="InterPro" id="IPR024650">
    <property type="entry name" value="Peptidase_A2B"/>
</dbReference>
<keyword evidence="10" id="KW-1185">Reference proteome</keyword>
<feature type="domain" description="Reverse transcriptase" evidence="7">
    <location>
        <begin position="642"/>
        <end position="819"/>
    </location>
</feature>
<evidence type="ECO:0000259" key="8">
    <source>
        <dbReference type="PROSITE" id="PS50994"/>
    </source>
</evidence>
<gene>
    <name evidence="9" type="ORF">LAZ67_6003232</name>
</gene>
<dbReference type="Gene3D" id="2.40.70.10">
    <property type="entry name" value="Acid Proteases"/>
    <property type="match status" value="1"/>
</dbReference>
<dbReference type="InterPro" id="IPR041577">
    <property type="entry name" value="RT_RNaseH_2"/>
</dbReference>
<evidence type="ECO:0000256" key="2">
    <source>
        <dbReference type="ARBA" id="ARBA00022679"/>
    </source>
</evidence>
<dbReference type="Pfam" id="PF17921">
    <property type="entry name" value="Integrase_H2C2"/>
    <property type="match status" value="1"/>
</dbReference>
<dbReference type="Gene3D" id="3.10.10.10">
    <property type="entry name" value="HIV Type 1 Reverse Transcriptase, subunit A, domain 1"/>
    <property type="match status" value="2"/>
</dbReference>
<dbReference type="Pfam" id="PF17919">
    <property type="entry name" value="RT_RNaseH_2"/>
    <property type="match status" value="1"/>
</dbReference>
<evidence type="ECO:0000259" key="7">
    <source>
        <dbReference type="PROSITE" id="PS50878"/>
    </source>
</evidence>
<evidence type="ECO:0000256" key="1">
    <source>
        <dbReference type="ARBA" id="ARBA00012493"/>
    </source>
</evidence>
<keyword evidence="5" id="KW-0378">Hydrolase</keyword>
<dbReference type="PROSITE" id="PS50994">
    <property type="entry name" value="INTEGRASE"/>
    <property type="match status" value="1"/>
</dbReference>
<dbReference type="Pfam" id="PF00078">
    <property type="entry name" value="RVT_1"/>
    <property type="match status" value="2"/>
</dbReference>
<dbReference type="EMBL" id="CP092868">
    <property type="protein sequence ID" value="UYV69315.1"/>
    <property type="molecule type" value="Genomic_DNA"/>
</dbReference>
<dbReference type="InterPro" id="IPR036397">
    <property type="entry name" value="RNaseH_sf"/>
</dbReference>
<reference evidence="9 10" key="1">
    <citation type="submission" date="2022-01" db="EMBL/GenBank/DDBJ databases">
        <title>A chromosomal length assembly of Cordylochernes scorpioides.</title>
        <authorList>
            <person name="Zeh D."/>
            <person name="Zeh J."/>
        </authorList>
    </citation>
    <scope>NUCLEOTIDE SEQUENCE [LARGE SCALE GENOMIC DNA]</scope>
    <source>
        <strain evidence="9">IN4F17</strain>
        <tissue evidence="9">Whole Body</tissue>
    </source>
</reference>
<dbReference type="CDD" id="cd01647">
    <property type="entry name" value="RT_LTR"/>
    <property type="match status" value="2"/>
</dbReference>
<dbReference type="PANTHER" id="PTHR37984">
    <property type="entry name" value="PROTEIN CBG26694"/>
    <property type="match status" value="1"/>
</dbReference>
<dbReference type="SUPFAM" id="SSF53098">
    <property type="entry name" value="Ribonuclease H-like"/>
    <property type="match status" value="1"/>
</dbReference>
<organism evidence="9 10">
    <name type="scientific">Cordylochernes scorpioides</name>
    <dbReference type="NCBI Taxonomy" id="51811"/>
    <lineage>
        <taxon>Eukaryota</taxon>
        <taxon>Metazoa</taxon>
        <taxon>Ecdysozoa</taxon>
        <taxon>Arthropoda</taxon>
        <taxon>Chelicerata</taxon>
        <taxon>Arachnida</taxon>
        <taxon>Pseudoscorpiones</taxon>
        <taxon>Cheliferoidea</taxon>
        <taxon>Chernetidae</taxon>
        <taxon>Cordylochernes</taxon>
    </lineage>
</organism>
<evidence type="ECO:0000256" key="4">
    <source>
        <dbReference type="ARBA" id="ARBA00022722"/>
    </source>
</evidence>
<keyword evidence="4" id="KW-0540">Nuclease</keyword>
<protein>
    <recommendedName>
        <fullName evidence="1">RNA-directed DNA polymerase</fullName>
        <ecNumber evidence="1">2.7.7.49</ecNumber>
    </recommendedName>
</protein>
<dbReference type="CDD" id="cd00303">
    <property type="entry name" value="retropepsin_like"/>
    <property type="match status" value="1"/>
</dbReference>
<evidence type="ECO:0000256" key="6">
    <source>
        <dbReference type="ARBA" id="ARBA00023268"/>
    </source>
</evidence>
<dbReference type="InterPro" id="IPR041588">
    <property type="entry name" value="Integrase_H2C2"/>
</dbReference>
<dbReference type="SUPFAM" id="SSF56672">
    <property type="entry name" value="DNA/RNA polymerases"/>
    <property type="match status" value="2"/>
</dbReference>
<dbReference type="PANTHER" id="PTHR37984:SF5">
    <property type="entry name" value="PROTEIN NYNRIN-LIKE"/>
    <property type="match status" value="1"/>
</dbReference>
<name>A0ABY6KQC5_9ARAC</name>
<keyword evidence="3" id="KW-0548">Nucleotidyltransferase</keyword>
<sequence>MASSLRGVFGLQEDSARRAEEVLKSRAQKAEESSESYIKEILGLCHQVDPRMEEALNKFVQREHYPIRPVEYTLAQMGGAKLFSRLDANSGFWQIPLSEESSSLTTFLTPFGRYRFKRLPFGISSAPDVFQRKMSNLLESQSGVNCHMDDIVIWGATQEEHDERLKCVLRKLQDSGLTLNREKCIFSVKEIKFLGHLITERGVLPDPNKVQAIREFPPPSSISEVRKFPGNDEMTPRIQRLRLRMLRYSYSIHHTPGKDIVVADALSRSPINISHEKDLENEICSFVQQITSCPPFKDENMKEIWQYQNEERECREIKDYCKKGWPTKNELSAEAKAFWFLRYEMSVIDGLIVRNSRIYIPKSLRSKVLNSLHEGHLGIEKCRGRARSSVWWPRISQEIGELVRNCPNCIEKRSNPQQPLIVSDFPSRPWEKVGIDHFYLKGKYNLLIADYYSRYPELALLEDQTIHSTIIHCKSIFACQSNTRRGSSINLMRRDLLAKYKWKSSPSETTITTIDESHVRATENIEVELQVDDQQRMMTATILREMPFELLIGKPTMRDLRIQWNFGTDEIKCLSLRSKEVIFTSDDLITIFPKLCNVSKKELPLHEIDFLLKPNNNIVACKPYPMSFHKRAWTAGKIKEMLDGDIITPSTSEYASPCILVPKTDSSYRLCIDHRQLNKETFLDPFPRIDSIINRFGGCRYFTKIYLKDGFCQVGLTKATRKFSAFVTPDGLYEFKRLPFGWKNSPPRFQRVMSEMLADLLELGVVVYIDDICCGAPTLEECASLTYKVLNRLNQYNMTVNLGKCQICISEVELLGRIINGHFRAYIPNYATIVRPLGNLKKKYSSFMWSHKCEEAYLKPIDTITSKPILAIPDESLPYEMSTDASYYGIGAILYQRDVNERKSLQLRVIIYYSCAFSKAEQNYSITDKECLAVLKAVKHFRWLMKQMTARFIWTIIKKNVQEWARTCMGCQINNISRHTKSEMGTFPKTADRFSVVHIDCIGPLPLSNDHLYSLTCIDRFTGWPEAIPLKYIKVETLAKAFYDNWIARFGMLTTVITECAKLFDSTFFKELVTICGNKE</sequence>
<feature type="domain" description="Integrase catalytic" evidence="8">
    <location>
        <begin position="984"/>
        <end position="1080"/>
    </location>
</feature>
<accession>A0ABY6KQC5</accession>
<keyword evidence="6" id="KW-0511">Multifunctional enzyme</keyword>
<dbReference type="InterPro" id="IPR012337">
    <property type="entry name" value="RNaseH-like_sf"/>
</dbReference>
<dbReference type="Gene3D" id="1.10.340.70">
    <property type="match status" value="1"/>
</dbReference>
<dbReference type="InterPro" id="IPR001584">
    <property type="entry name" value="Integrase_cat-core"/>
</dbReference>
<dbReference type="Pfam" id="PF12384">
    <property type="entry name" value="Peptidase_A2B"/>
    <property type="match status" value="1"/>
</dbReference>
<proteinExistence type="predicted"/>
<dbReference type="EC" id="2.7.7.49" evidence="1"/>
<feature type="non-terminal residue" evidence="9">
    <location>
        <position position="1080"/>
    </location>
</feature>
<dbReference type="Proteomes" id="UP001235939">
    <property type="component" value="Chromosome 06"/>
</dbReference>
<dbReference type="InterPro" id="IPR043128">
    <property type="entry name" value="Rev_trsase/Diguanyl_cyclase"/>
</dbReference>
<feature type="domain" description="Reverse transcriptase" evidence="7">
    <location>
        <begin position="1"/>
        <end position="198"/>
    </location>
</feature>
<dbReference type="InterPro" id="IPR050951">
    <property type="entry name" value="Retrovirus_Pol_polyprotein"/>
</dbReference>
<dbReference type="InterPro" id="IPR000477">
    <property type="entry name" value="RT_dom"/>
</dbReference>
<keyword evidence="5" id="KW-0255">Endonuclease</keyword>
<dbReference type="PROSITE" id="PS50878">
    <property type="entry name" value="RT_POL"/>
    <property type="match status" value="2"/>
</dbReference>
<evidence type="ECO:0000313" key="10">
    <source>
        <dbReference type="Proteomes" id="UP001235939"/>
    </source>
</evidence>